<dbReference type="GO" id="GO:0008967">
    <property type="term" value="F:phosphoglycolate phosphatase activity"/>
    <property type="evidence" value="ECO:0007669"/>
    <property type="project" value="UniProtKB-UniRule"/>
</dbReference>
<dbReference type="NCBIfam" id="TIGR01449">
    <property type="entry name" value="PGP_bact"/>
    <property type="match status" value="1"/>
</dbReference>
<dbReference type="SUPFAM" id="SSF56784">
    <property type="entry name" value="HAD-like"/>
    <property type="match status" value="1"/>
</dbReference>
<keyword evidence="9 10" id="KW-0119">Carbohydrate metabolism</keyword>
<dbReference type="SFLD" id="SFLDG01129">
    <property type="entry name" value="C1.5:_HAD__Beta-PGM__Phosphata"/>
    <property type="match status" value="1"/>
</dbReference>
<dbReference type="InterPro" id="IPR023198">
    <property type="entry name" value="PGP-like_dom2"/>
</dbReference>
<keyword evidence="6 10" id="KW-0479">Metal-binding</keyword>
<dbReference type="PANTHER" id="PTHR43434">
    <property type="entry name" value="PHOSPHOGLYCOLATE PHOSPHATASE"/>
    <property type="match status" value="1"/>
</dbReference>
<keyword evidence="12" id="KW-1185">Reference proteome</keyword>
<evidence type="ECO:0000256" key="8">
    <source>
        <dbReference type="ARBA" id="ARBA00022842"/>
    </source>
</evidence>
<dbReference type="FunFam" id="3.40.50.1000:FF:000022">
    <property type="entry name" value="Phosphoglycolate phosphatase"/>
    <property type="match status" value="1"/>
</dbReference>
<comment type="caution">
    <text evidence="11">The sequence shown here is derived from an EMBL/GenBank/DDBJ whole genome shotgun (WGS) entry which is preliminary data.</text>
</comment>
<accession>A0A0J6SHG1</accession>
<gene>
    <name evidence="11" type="ORF">VQ03_23040</name>
</gene>
<dbReference type="PRINTS" id="PR00413">
    <property type="entry name" value="HADHALOGNASE"/>
</dbReference>
<dbReference type="HAMAP" id="MF_00495">
    <property type="entry name" value="GPH_hydrolase_bact"/>
    <property type="match status" value="1"/>
</dbReference>
<evidence type="ECO:0000256" key="10">
    <source>
        <dbReference type="HAMAP-Rule" id="MF_00495"/>
    </source>
</evidence>
<dbReference type="EMBL" id="LABZ01000178">
    <property type="protein sequence ID" value="KMO34670.1"/>
    <property type="molecule type" value="Genomic_DNA"/>
</dbReference>
<evidence type="ECO:0000256" key="6">
    <source>
        <dbReference type="ARBA" id="ARBA00022723"/>
    </source>
</evidence>
<proteinExistence type="inferred from homology"/>
<evidence type="ECO:0000313" key="11">
    <source>
        <dbReference type="EMBL" id="KMO34670.1"/>
    </source>
</evidence>
<comment type="pathway">
    <text evidence="3 10">Organic acid metabolism; glycolate biosynthesis; glycolate from 2-phosphoglycolate: step 1/1.</text>
</comment>
<dbReference type="GO" id="GO:0006281">
    <property type="term" value="P:DNA repair"/>
    <property type="evidence" value="ECO:0007669"/>
    <property type="project" value="TreeGrafter"/>
</dbReference>
<dbReference type="RefSeq" id="WP_048453229.1">
    <property type="nucleotide sequence ID" value="NZ_JBNNPJ010000225.1"/>
</dbReference>
<dbReference type="GO" id="GO:0046295">
    <property type="term" value="P:glycolate biosynthetic process"/>
    <property type="evidence" value="ECO:0007669"/>
    <property type="project" value="UniProtKB-UniRule"/>
</dbReference>
<evidence type="ECO:0000256" key="4">
    <source>
        <dbReference type="ARBA" id="ARBA00006171"/>
    </source>
</evidence>
<dbReference type="EC" id="3.1.3.18" evidence="5 10"/>
<dbReference type="InterPro" id="IPR023214">
    <property type="entry name" value="HAD_sf"/>
</dbReference>
<feature type="binding site" evidence="10">
    <location>
        <position position="18"/>
    </location>
    <ligand>
        <name>Mg(2+)</name>
        <dbReference type="ChEBI" id="CHEBI:18420"/>
    </ligand>
</feature>
<dbReference type="AlphaFoldDB" id="A0A0J6SHG1"/>
<dbReference type="SFLD" id="SFLDS00003">
    <property type="entry name" value="Haloacid_Dehalogenase"/>
    <property type="match status" value="1"/>
</dbReference>
<evidence type="ECO:0000256" key="9">
    <source>
        <dbReference type="ARBA" id="ARBA00023277"/>
    </source>
</evidence>
<reference evidence="11 12" key="1">
    <citation type="submission" date="2015-03" db="EMBL/GenBank/DDBJ databases">
        <title>Genome sequencing of Methylobacterium tarhaniae DSM 25844.</title>
        <authorList>
            <person name="Chaudhry V."/>
            <person name="Patil P.B."/>
        </authorList>
    </citation>
    <scope>NUCLEOTIDE SEQUENCE [LARGE SCALE GENOMIC DNA]</scope>
    <source>
        <strain evidence="11 12">DSM 25844</strain>
    </source>
</reference>
<keyword evidence="7 10" id="KW-0378">Hydrolase</keyword>
<feature type="binding site" evidence="10">
    <location>
        <position position="180"/>
    </location>
    <ligand>
        <name>Mg(2+)</name>
        <dbReference type="ChEBI" id="CHEBI:18420"/>
    </ligand>
</feature>
<dbReference type="PANTHER" id="PTHR43434:SF1">
    <property type="entry name" value="PHOSPHOGLYCOLATE PHOSPHATASE"/>
    <property type="match status" value="1"/>
</dbReference>
<evidence type="ECO:0000256" key="3">
    <source>
        <dbReference type="ARBA" id="ARBA00004818"/>
    </source>
</evidence>
<dbReference type="Gene3D" id="3.40.50.1000">
    <property type="entry name" value="HAD superfamily/HAD-like"/>
    <property type="match status" value="1"/>
</dbReference>
<feature type="binding site" evidence="10">
    <location>
        <position position="20"/>
    </location>
    <ligand>
        <name>Mg(2+)</name>
        <dbReference type="ChEBI" id="CHEBI:18420"/>
    </ligand>
</feature>
<protein>
    <recommendedName>
        <fullName evidence="5 10">Phosphoglycolate phosphatase</fullName>
        <shortName evidence="10">PGP</shortName>
        <shortName evidence="10">PGPase</shortName>
        <ecNumber evidence="5 10">3.1.3.18</ecNumber>
    </recommendedName>
</protein>
<comment type="cofactor">
    <cofactor evidence="2 10">
        <name>Mg(2+)</name>
        <dbReference type="ChEBI" id="CHEBI:18420"/>
    </cofactor>
</comment>
<dbReference type="Proteomes" id="UP000036449">
    <property type="component" value="Unassembled WGS sequence"/>
</dbReference>
<evidence type="ECO:0000313" key="12">
    <source>
        <dbReference type="Proteomes" id="UP000036449"/>
    </source>
</evidence>
<evidence type="ECO:0000256" key="1">
    <source>
        <dbReference type="ARBA" id="ARBA00000830"/>
    </source>
</evidence>
<dbReference type="Pfam" id="PF13419">
    <property type="entry name" value="HAD_2"/>
    <property type="match status" value="1"/>
</dbReference>
<dbReference type="Gene3D" id="1.10.150.240">
    <property type="entry name" value="Putative phosphatase, domain 2"/>
    <property type="match status" value="1"/>
</dbReference>
<keyword evidence="8 10" id="KW-0460">Magnesium</keyword>
<dbReference type="InterPro" id="IPR036412">
    <property type="entry name" value="HAD-like_sf"/>
</dbReference>
<dbReference type="InterPro" id="IPR041492">
    <property type="entry name" value="HAD_2"/>
</dbReference>
<feature type="active site" description="Nucleophile" evidence="10">
    <location>
        <position position="18"/>
    </location>
</feature>
<dbReference type="GO" id="GO:0005829">
    <property type="term" value="C:cytosol"/>
    <property type="evidence" value="ECO:0007669"/>
    <property type="project" value="TreeGrafter"/>
</dbReference>
<comment type="similarity">
    <text evidence="4 10">Belongs to the HAD-like hydrolase superfamily. CbbY/CbbZ/Gph/YieH family.</text>
</comment>
<sequence>MPTPTPAADALPPIVVFDLDGTLAETAGDLIGTLNVILEQEGLPPVAVSQARELIGAGARALIQRGFSAGGRELTPARLDVLFRVFLAHYGQHLCDVSHLFPGVAGALDRLEEAGYRLAVCTNKPEDHSVRLLELLGVKDRFAAICGRDTFPYFKPDPRHLTETIARAGGDPARAVMVGDSRTDVATAKAAGIPVVAVPFGYTDVPVEELEPDVVIQHFDALYEAVRRLDPGAA</sequence>
<dbReference type="InterPro" id="IPR006439">
    <property type="entry name" value="HAD-SF_hydro_IA"/>
</dbReference>
<evidence type="ECO:0000256" key="2">
    <source>
        <dbReference type="ARBA" id="ARBA00001946"/>
    </source>
</evidence>
<dbReference type="GO" id="GO:0046872">
    <property type="term" value="F:metal ion binding"/>
    <property type="evidence" value="ECO:0007669"/>
    <property type="project" value="UniProtKB-KW"/>
</dbReference>
<comment type="catalytic activity">
    <reaction evidence="1 10">
        <text>2-phosphoglycolate + H2O = glycolate + phosphate</text>
        <dbReference type="Rhea" id="RHEA:14369"/>
        <dbReference type="ChEBI" id="CHEBI:15377"/>
        <dbReference type="ChEBI" id="CHEBI:29805"/>
        <dbReference type="ChEBI" id="CHEBI:43474"/>
        <dbReference type="ChEBI" id="CHEBI:58033"/>
        <dbReference type="EC" id="3.1.3.18"/>
    </reaction>
</comment>
<dbReference type="InterPro" id="IPR050155">
    <property type="entry name" value="HAD-like_hydrolase_sf"/>
</dbReference>
<dbReference type="PATRIC" id="fig|1187852.3.peg.2154"/>
<comment type="function">
    <text evidence="10">Specifically catalyzes the dephosphorylation of 2-phosphoglycolate. Is involved in the dissimilation of the intracellular 2-phosphoglycolate formed during the DNA repair of 3'-phosphoglycolate ends, a major class of DNA lesions induced by oxidative stress.</text>
</comment>
<dbReference type="OrthoDB" id="9793014at2"/>
<evidence type="ECO:0000256" key="7">
    <source>
        <dbReference type="ARBA" id="ARBA00022801"/>
    </source>
</evidence>
<organism evidence="11 12">
    <name type="scientific">Methylobacterium tarhaniae</name>
    <dbReference type="NCBI Taxonomy" id="1187852"/>
    <lineage>
        <taxon>Bacteria</taxon>
        <taxon>Pseudomonadati</taxon>
        <taxon>Pseudomonadota</taxon>
        <taxon>Alphaproteobacteria</taxon>
        <taxon>Hyphomicrobiales</taxon>
        <taxon>Methylobacteriaceae</taxon>
        <taxon>Methylobacterium</taxon>
    </lineage>
</organism>
<name>A0A0J6SHG1_9HYPH</name>
<evidence type="ECO:0000256" key="5">
    <source>
        <dbReference type="ARBA" id="ARBA00013078"/>
    </source>
</evidence>
<dbReference type="InterPro" id="IPR037512">
    <property type="entry name" value="PGPase_prok"/>
</dbReference>
<dbReference type="UniPathway" id="UPA00865">
    <property type="reaction ID" value="UER00834"/>
</dbReference>
<dbReference type="GO" id="GO:0005975">
    <property type="term" value="P:carbohydrate metabolic process"/>
    <property type="evidence" value="ECO:0007669"/>
    <property type="project" value="InterPro"/>
</dbReference>
<dbReference type="NCBIfam" id="TIGR01549">
    <property type="entry name" value="HAD-SF-IA-v1"/>
    <property type="match status" value="1"/>
</dbReference>